<evidence type="ECO:0000256" key="1">
    <source>
        <dbReference type="SAM" id="Phobius"/>
    </source>
</evidence>
<keyword evidence="1" id="KW-0472">Membrane</keyword>
<comment type="caution">
    <text evidence="2">The sequence shown here is derived from an EMBL/GenBank/DDBJ whole genome shotgun (WGS) entry which is preliminary data.</text>
</comment>
<keyword evidence="1" id="KW-0812">Transmembrane</keyword>
<feature type="transmembrane region" description="Helical" evidence="1">
    <location>
        <begin position="104"/>
        <end position="126"/>
    </location>
</feature>
<name>A0ABV6LIA5_9BACI</name>
<evidence type="ECO:0000313" key="2">
    <source>
        <dbReference type="EMBL" id="MFC0522115.1"/>
    </source>
</evidence>
<protein>
    <submittedName>
        <fullName evidence="2">YitT family protein</fullName>
    </submittedName>
</protein>
<accession>A0ABV6LIA5</accession>
<sequence>MKQFIIRAIFFLVGLFILTLGISLTIKADLGAGAWDALNVGLHDTIGFTVGTWVIIIGSVLIVTNALLARERPDILAFFTITFLGIMIDFWMEIVMVGWDVSTFVTQIPLMVLGIVFIAIGVSIYIQPKFPLNPIDNFMVAVQKRFKLNLMKSKTITEALAVVLAFFLGGPIGIGTFIILFLIGPSIQFFDPKAKRVLNTLLEEKT</sequence>
<dbReference type="RefSeq" id="WP_377344608.1">
    <property type="nucleotide sequence ID" value="NZ_JBHLTP010000001.1"/>
</dbReference>
<reference evidence="2 3" key="1">
    <citation type="submission" date="2024-09" db="EMBL/GenBank/DDBJ databases">
        <authorList>
            <person name="Sun Q."/>
            <person name="Mori K."/>
        </authorList>
    </citation>
    <scope>NUCLEOTIDE SEQUENCE [LARGE SCALE GENOMIC DNA]</scope>
    <source>
        <strain evidence="2 3">NCAIM B.02529</strain>
    </source>
</reference>
<feature type="transmembrane region" description="Helical" evidence="1">
    <location>
        <begin position="159"/>
        <end position="183"/>
    </location>
</feature>
<evidence type="ECO:0000313" key="3">
    <source>
        <dbReference type="Proteomes" id="UP001589836"/>
    </source>
</evidence>
<dbReference type="PANTHER" id="PTHR40078">
    <property type="entry name" value="INTEGRAL MEMBRANE PROTEIN-RELATED"/>
    <property type="match status" value="1"/>
</dbReference>
<organism evidence="2 3">
    <name type="scientific">Pontibacillus salicampi</name>
    <dbReference type="NCBI Taxonomy" id="1449801"/>
    <lineage>
        <taxon>Bacteria</taxon>
        <taxon>Bacillati</taxon>
        <taxon>Bacillota</taxon>
        <taxon>Bacilli</taxon>
        <taxon>Bacillales</taxon>
        <taxon>Bacillaceae</taxon>
        <taxon>Pontibacillus</taxon>
    </lineage>
</organism>
<dbReference type="Pfam" id="PF19700">
    <property type="entry name" value="DUF6198"/>
    <property type="match status" value="1"/>
</dbReference>
<feature type="transmembrane region" description="Helical" evidence="1">
    <location>
        <begin position="46"/>
        <end position="68"/>
    </location>
</feature>
<dbReference type="InterPro" id="IPR038750">
    <property type="entry name" value="YczE/YyaS-like"/>
</dbReference>
<proteinExistence type="predicted"/>
<dbReference type="EMBL" id="JBHLTP010000001">
    <property type="protein sequence ID" value="MFC0522115.1"/>
    <property type="molecule type" value="Genomic_DNA"/>
</dbReference>
<gene>
    <name evidence="2" type="ORF">ACFFGV_00735</name>
</gene>
<dbReference type="PANTHER" id="PTHR40078:SF1">
    <property type="entry name" value="INTEGRAL MEMBRANE PROTEIN"/>
    <property type="match status" value="1"/>
</dbReference>
<keyword evidence="1" id="KW-1133">Transmembrane helix</keyword>
<dbReference type="Proteomes" id="UP001589836">
    <property type="component" value="Unassembled WGS sequence"/>
</dbReference>
<feature type="transmembrane region" description="Helical" evidence="1">
    <location>
        <begin position="75"/>
        <end position="92"/>
    </location>
</feature>
<keyword evidence="3" id="KW-1185">Reference proteome</keyword>
<feature type="transmembrane region" description="Helical" evidence="1">
    <location>
        <begin position="5"/>
        <end position="26"/>
    </location>
</feature>